<feature type="domain" description="Metalloprotease TldD/E N-terminal" evidence="5">
    <location>
        <begin position="22"/>
        <end position="84"/>
    </location>
</feature>
<dbReference type="RefSeq" id="WP_209658568.1">
    <property type="nucleotide sequence ID" value="NZ_JAGGLI010000002.1"/>
</dbReference>
<evidence type="ECO:0000256" key="4">
    <source>
        <dbReference type="ARBA" id="ARBA00023049"/>
    </source>
</evidence>
<dbReference type="Pfam" id="PF01523">
    <property type="entry name" value="PmbA_TldD_1st"/>
    <property type="match status" value="1"/>
</dbReference>
<evidence type="ECO:0000256" key="1">
    <source>
        <dbReference type="ARBA" id="ARBA00005836"/>
    </source>
</evidence>
<evidence type="ECO:0000256" key="3">
    <source>
        <dbReference type="ARBA" id="ARBA00022801"/>
    </source>
</evidence>
<accession>A0ABS4KFD1</accession>
<dbReference type="InterPro" id="IPR035068">
    <property type="entry name" value="TldD/PmbA_N"/>
</dbReference>
<organism evidence="8 9">
    <name type="scientific">Acetoanaerobium pronyense</name>
    <dbReference type="NCBI Taxonomy" id="1482736"/>
    <lineage>
        <taxon>Bacteria</taxon>
        <taxon>Bacillati</taxon>
        <taxon>Bacillota</taxon>
        <taxon>Clostridia</taxon>
        <taxon>Peptostreptococcales</taxon>
        <taxon>Filifactoraceae</taxon>
        <taxon>Acetoanaerobium</taxon>
    </lineage>
</organism>
<name>A0ABS4KFD1_9FIRM</name>
<evidence type="ECO:0000259" key="5">
    <source>
        <dbReference type="Pfam" id="PF01523"/>
    </source>
</evidence>
<keyword evidence="2" id="KW-0645">Protease</keyword>
<dbReference type="InterPro" id="IPR051463">
    <property type="entry name" value="Peptidase_U62_metallo"/>
</dbReference>
<evidence type="ECO:0000259" key="7">
    <source>
        <dbReference type="Pfam" id="PF19290"/>
    </source>
</evidence>
<keyword evidence="4" id="KW-0482">Metalloprotease</keyword>
<evidence type="ECO:0000313" key="9">
    <source>
        <dbReference type="Proteomes" id="UP001314903"/>
    </source>
</evidence>
<evidence type="ECO:0000256" key="2">
    <source>
        <dbReference type="ARBA" id="ARBA00022670"/>
    </source>
</evidence>
<keyword evidence="9" id="KW-1185">Reference proteome</keyword>
<comment type="caution">
    <text evidence="8">The sequence shown here is derived from an EMBL/GenBank/DDBJ whole genome shotgun (WGS) entry which is preliminary data.</text>
</comment>
<dbReference type="Proteomes" id="UP001314903">
    <property type="component" value="Unassembled WGS sequence"/>
</dbReference>
<dbReference type="InterPro" id="IPR025502">
    <property type="entry name" value="TldD"/>
</dbReference>
<keyword evidence="3" id="KW-0378">Hydrolase</keyword>
<evidence type="ECO:0000313" key="8">
    <source>
        <dbReference type="EMBL" id="MBP2026467.1"/>
    </source>
</evidence>
<dbReference type="SUPFAM" id="SSF111283">
    <property type="entry name" value="Putative modulator of DNA gyrase, PmbA/TldD"/>
    <property type="match status" value="1"/>
</dbReference>
<dbReference type="PANTHER" id="PTHR30624">
    <property type="entry name" value="UNCHARACTERIZED PROTEIN TLDD AND PMBA"/>
    <property type="match status" value="1"/>
</dbReference>
<dbReference type="Gene3D" id="3.30.2290.10">
    <property type="entry name" value="PmbA/TldD superfamily"/>
    <property type="match status" value="1"/>
</dbReference>
<reference evidence="8 9" key="1">
    <citation type="submission" date="2021-03" db="EMBL/GenBank/DDBJ databases">
        <title>Genomic Encyclopedia of Type Strains, Phase IV (KMG-IV): sequencing the most valuable type-strain genomes for metagenomic binning, comparative biology and taxonomic classification.</title>
        <authorList>
            <person name="Goeker M."/>
        </authorList>
    </citation>
    <scope>NUCLEOTIDE SEQUENCE [LARGE SCALE GENOMIC DNA]</scope>
    <source>
        <strain evidence="8 9">DSM 27512</strain>
    </source>
</reference>
<dbReference type="InterPro" id="IPR045570">
    <property type="entry name" value="Metalloprtase-TldD/E_cen_dom"/>
</dbReference>
<proteinExistence type="inferred from homology"/>
<dbReference type="InterPro" id="IPR036059">
    <property type="entry name" value="TldD/PmbA_sf"/>
</dbReference>
<evidence type="ECO:0000259" key="6">
    <source>
        <dbReference type="Pfam" id="PF19289"/>
    </source>
</evidence>
<gene>
    <name evidence="8" type="ORF">J2Z35_000256</name>
</gene>
<protein>
    <submittedName>
        <fullName evidence="8">TldD protein</fullName>
    </submittedName>
</protein>
<feature type="domain" description="Metalloprotease TldD/E central" evidence="7">
    <location>
        <begin position="111"/>
        <end position="219"/>
    </location>
</feature>
<dbReference type="InterPro" id="IPR045569">
    <property type="entry name" value="Metalloprtase-TldD/E_C"/>
</dbReference>
<comment type="similarity">
    <text evidence="1">Belongs to the peptidase U62 family.</text>
</comment>
<feature type="domain" description="Metalloprotease TldD/E C-terminal" evidence="6">
    <location>
        <begin position="226"/>
        <end position="458"/>
    </location>
</feature>
<dbReference type="Pfam" id="PF19290">
    <property type="entry name" value="PmbA_TldD_2nd"/>
    <property type="match status" value="1"/>
</dbReference>
<dbReference type="EMBL" id="JAGGLI010000002">
    <property type="protein sequence ID" value="MBP2026467.1"/>
    <property type="molecule type" value="Genomic_DNA"/>
</dbReference>
<dbReference type="Pfam" id="PF19289">
    <property type="entry name" value="PmbA_TldD_3rd"/>
    <property type="match status" value="1"/>
</dbReference>
<dbReference type="PANTHER" id="PTHR30624:SF4">
    <property type="entry name" value="METALLOPROTEASE TLDD"/>
    <property type="match status" value="1"/>
</dbReference>
<dbReference type="PIRSF" id="PIRSF004919">
    <property type="entry name" value="TldD"/>
    <property type="match status" value="1"/>
</dbReference>
<dbReference type="InterPro" id="IPR002510">
    <property type="entry name" value="Metalloprtase-TldD/E_N"/>
</dbReference>
<sequence length="460" mass="49744">MIDQRLAHDILSAALSFGGDFAEIFVENRTDTTIGMIEGKVERSLSGKTGGIGIRIFNGFNSVYTYSNKLDRETLLSLAQNASKSLKGVSQNLRIDFVMENPSIVHPVKVHPKNVEKIRKIELMKKAHEAASSYSNLIHQVKINYIDSCQNVLIANSKGKFVQDQRVRTRFAVNSIASKDNKMEYGMISKGSGKGFELYDEISVEDIAREASRVAVTMLGAKPAPSGKFPVVLDNKFGGVIFHEACGHGLEATSVAKGNSVYAGKLGEKIASDIVSAVDDGTILNEWGSLSFDDEGNKPTRNVLIENGVLKNYMIDELNARRMKMPATGSCRRESYKLPPTSRMTNTYILNGKSSFEDMISSIDYGVYAKYLGGGSVNTATGEFNFAASEAYLVKDGKIQEPIKGATLIGTGLEVLQKIEMVSNNFDSGEGMCGSVSGVIPAGLGQPALKVSEITVGGKE</sequence>